<evidence type="ECO:0000313" key="3">
    <source>
        <dbReference type="Proteomes" id="UP000000657"/>
    </source>
</evidence>
<dbReference type="STRING" id="326424.FRAAL5577"/>
<dbReference type="EMBL" id="CT573213">
    <property type="protein sequence ID" value="CAJ64210.1"/>
    <property type="molecule type" value="Genomic_DNA"/>
</dbReference>
<dbReference type="AlphaFoldDB" id="Q0REA1"/>
<protein>
    <submittedName>
        <fullName evidence="2">Uncharacterized protein</fullName>
    </submittedName>
</protein>
<gene>
    <name evidence="2" type="ordered locus">FRAAL5577</name>
</gene>
<accession>Q0REA1</accession>
<dbReference type="Proteomes" id="UP000000657">
    <property type="component" value="Chromosome"/>
</dbReference>
<keyword evidence="3" id="KW-1185">Reference proteome</keyword>
<sequence>MKTSPHCNDDLSAARSTLNLTPPPFMHGPFSPIAAAALSSAQPGSLAQPQLPSVCGGHRGDARCRDSPPGLPANDPVVTPKRSLTSSLTSAYLDLFAGEKRLTGRLPALGSTASHGPRTAPRCAPAALPAERWRALGRQSESGLLYFSMQTRARRGVLDAQRISPRQRNSQFSPESLPSNLIRDHAPDLHSCITAGPLQDHSFTPAIRRP</sequence>
<proteinExistence type="predicted"/>
<name>Q0REA1_FRAAA</name>
<organism evidence="2 3">
    <name type="scientific">Frankia alni (strain DSM 45986 / CECT 9034 / ACN14a)</name>
    <dbReference type="NCBI Taxonomy" id="326424"/>
    <lineage>
        <taxon>Bacteria</taxon>
        <taxon>Bacillati</taxon>
        <taxon>Actinomycetota</taxon>
        <taxon>Actinomycetes</taxon>
        <taxon>Frankiales</taxon>
        <taxon>Frankiaceae</taxon>
        <taxon>Frankia</taxon>
    </lineage>
</organism>
<evidence type="ECO:0000313" key="2">
    <source>
        <dbReference type="EMBL" id="CAJ64210.1"/>
    </source>
</evidence>
<evidence type="ECO:0000256" key="1">
    <source>
        <dbReference type="SAM" id="MobiDB-lite"/>
    </source>
</evidence>
<dbReference type="KEGG" id="fal:FRAAL5577"/>
<reference evidence="2 3" key="1">
    <citation type="journal article" date="2007" name="Genome Res.">
        <title>Genome characteristics of facultatively symbiotic Frankia sp. strains reflect host range and host plant biogeography.</title>
        <authorList>
            <person name="Normand P."/>
            <person name="Lapierre P."/>
            <person name="Tisa L.S."/>
            <person name="Gogarten J.P."/>
            <person name="Alloisio N."/>
            <person name="Bagnarol E."/>
            <person name="Bassi C.A."/>
            <person name="Berry A.M."/>
            <person name="Bickhart D.M."/>
            <person name="Choisne N."/>
            <person name="Couloux A."/>
            <person name="Cournoyer B."/>
            <person name="Cruveiller S."/>
            <person name="Daubin V."/>
            <person name="Demange N."/>
            <person name="Francino M.P."/>
            <person name="Goltsman E."/>
            <person name="Huang Y."/>
            <person name="Kopp O.R."/>
            <person name="Labarre L."/>
            <person name="Lapidus A."/>
            <person name="Lavire C."/>
            <person name="Marechal J."/>
            <person name="Martinez M."/>
            <person name="Mastronunzio J.E."/>
            <person name="Mullin B.C."/>
            <person name="Niemann J."/>
            <person name="Pujic P."/>
            <person name="Rawnsley T."/>
            <person name="Rouy Z."/>
            <person name="Schenowitz C."/>
            <person name="Sellstedt A."/>
            <person name="Tavares F."/>
            <person name="Tomkins J.P."/>
            <person name="Vallenet D."/>
            <person name="Valverde C."/>
            <person name="Wall L.G."/>
            <person name="Wang Y."/>
            <person name="Medigue C."/>
            <person name="Benson D.R."/>
        </authorList>
    </citation>
    <scope>NUCLEOTIDE SEQUENCE [LARGE SCALE GENOMIC DNA]</scope>
    <source>
        <strain evidence="3">DSM 45986 / CECT 9034 / ACN14a</strain>
    </source>
</reference>
<dbReference type="HOGENOM" id="CLU_1308622_0_0_11"/>
<feature type="region of interest" description="Disordered" evidence="1">
    <location>
        <begin position="1"/>
        <end position="20"/>
    </location>
</feature>
<feature type="region of interest" description="Disordered" evidence="1">
    <location>
        <begin position="56"/>
        <end position="81"/>
    </location>
</feature>